<evidence type="ECO:0000313" key="2">
    <source>
        <dbReference type="EMBL" id="KIQ65718.1"/>
    </source>
</evidence>
<keyword evidence="2" id="KW-0808">Transferase</keyword>
<name>A0A0D0Q485_KITGR</name>
<sequence length="275" mass="28699">MSRVGVDVEAFDALERRIWARSATAYAASVARLCAHPVPALLDAADVRPGSTVLDVGTGTGTVAAAACARGARVTAVDAEPGMLTEARRAAPEAAVSLATLPELPFPDGAFDAVVGNFVLNHVGRPDEALAELRRVLRPGGRLALTTWAAPAPPGQTLLARAFEAAGATRPADLPAPPAALAAVTDLAAFRALLATAGLAEPDGRLLRWNHRTSSEAWWGGPAGGVAFLGELLRHQPPEVRAGARREFDRLATEFRSEDGELELPHAALLVSARR</sequence>
<dbReference type="CDD" id="cd02440">
    <property type="entry name" value="AdoMet_MTases"/>
    <property type="match status" value="1"/>
</dbReference>
<dbReference type="PANTHER" id="PTHR43591">
    <property type="entry name" value="METHYLTRANSFERASE"/>
    <property type="match status" value="1"/>
</dbReference>
<dbReference type="Proteomes" id="UP000032066">
    <property type="component" value="Unassembled WGS sequence"/>
</dbReference>
<evidence type="ECO:0000313" key="3">
    <source>
        <dbReference type="Proteomes" id="UP000032066"/>
    </source>
</evidence>
<comment type="caution">
    <text evidence="2">The sequence shown here is derived from an EMBL/GenBank/DDBJ whole genome shotgun (WGS) entry which is preliminary data.</text>
</comment>
<feature type="domain" description="Methyltransferase type 11" evidence="1">
    <location>
        <begin position="54"/>
        <end position="144"/>
    </location>
</feature>
<dbReference type="GO" id="GO:0032259">
    <property type="term" value="P:methylation"/>
    <property type="evidence" value="ECO:0007669"/>
    <property type="project" value="UniProtKB-KW"/>
</dbReference>
<dbReference type="STRING" id="2064.TR51_18250"/>
<dbReference type="RefSeq" id="WP_235437918.1">
    <property type="nucleotide sequence ID" value="NZ_JXZB01000002.1"/>
</dbReference>
<gene>
    <name evidence="2" type="ORF">TR51_18250</name>
</gene>
<dbReference type="Pfam" id="PF08241">
    <property type="entry name" value="Methyltransf_11"/>
    <property type="match status" value="1"/>
</dbReference>
<dbReference type="GO" id="GO:0008757">
    <property type="term" value="F:S-adenosylmethionine-dependent methyltransferase activity"/>
    <property type="evidence" value="ECO:0007669"/>
    <property type="project" value="InterPro"/>
</dbReference>
<dbReference type="Gene3D" id="3.40.50.150">
    <property type="entry name" value="Vaccinia Virus protein VP39"/>
    <property type="match status" value="1"/>
</dbReference>
<organism evidence="2 3">
    <name type="scientific">Kitasatospora griseola</name>
    <name type="common">Streptomyces griseolosporeus</name>
    <dbReference type="NCBI Taxonomy" id="2064"/>
    <lineage>
        <taxon>Bacteria</taxon>
        <taxon>Bacillati</taxon>
        <taxon>Actinomycetota</taxon>
        <taxon>Actinomycetes</taxon>
        <taxon>Kitasatosporales</taxon>
        <taxon>Streptomycetaceae</taxon>
        <taxon>Kitasatospora</taxon>
    </lineage>
</organism>
<dbReference type="EMBL" id="JXZB01000002">
    <property type="protein sequence ID" value="KIQ65718.1"/>
    <property type="molecule type" value="Genomic_DNA"/>
</dbReference>
<dbReference type="InterPro" id="IPR013216">
    <property type="entry name" value="Methyltransf_11"/>
</dbReference>
<keyword evidence="3" id="KW-1185">Reference proteome</keyword>
<dbReference type="PANTHER" id="PTHR43591:SF24">
    <property type="entry name" value="2-METHOXY-6-POLYPRENYL-1,4-BENZOQUINOL METHYLASE, MITOCHONDRIAL"/>
    <property type="match status" value="1"/>
</dbReference>
<dbReference type="SUPFAM" id="SSF53335">
    <property type="entry name" value="S-adenosyl-L-methionine-dependent methyltransferases"/>
    <property type="match status" value="1"/>
</dbReference>
<dbReference type="PATRIC" id="fig|2064.6.peg.3915"/>
<dbReference type="InterPro" id="IPR029063">
    <property type="entry name" value="SAM-dependent_MTases_sf"/>
</dbReference>
<proteinExistence type="predicted"/>
<protein>
    <submittedName>
        <fullName evidence="2">Methyltransferase type 11</fullName>
    </submittedName>
</protein>
<accession>A0A0D0Q485</accession>
<reference evidence="2 3" key="1">
    <citation type="submission" date="2015-02" db="EMBL/GenBank/DDBJ databases">
        <title>Draft genome sequence of Kitasatospora griseola MF730-N6, a bafilomycin, terpentecin and satosporin producer.</title>
        <authorList>
            <person name="Arens J.C."/>
            <person name="Haltli B."/>
            <person name="Kerr R.G."/>
        </authorList>
    </citation>
    <scope>NUCLEOTIDE SEQUENCE [LARGE SCALE GENOMIC DNA]</scope>
    <source>
        <strain evidence="2 3">MF730-N6</strain>
    </source>
</reference>
<dbReference type="AlphaFoldDB" id="A0A0D0Q485"/>
<evidence type="ECO:0000259" key="1">
    <source>
        <dbReference type="Pfam" id="PF08241"/>
    </source>
</evidence>
<keyword evidence="2" id="KW-0489">Methyltransferase</keyword>